<dbReference type="EMBL" id="JPWF01000004">
    <property type="protein sequence ID" value="RCK38020.1"/>
    <property type="molecule type" value="Genomic_DNA"/>
</dbReference>
<organism evidence="1 2">
    <name type="scientific">Thalassospira profundimaris</name>
    <dbReference type="NCBI Taxonomy" id="502049"/>
    <lineage>
        <taxon>Bacteria</taxon>
        <taxon>Pseudomonadati</taxon>
        <taxon>Pseudomonadota</taxon>
        <taxon>Alphaproteobacteria</taxon>
        <taxon>Rhodospirillales</taxon>
        <taxon>Thalassospiraceae</taxon>
        <taxon>Thalassospira</taxon>
    </lineage>
</organism>
<dbReference type="Proteomes" id="UP000253226">
    <property type="component" value="Unassembled WGS sequence"/>
</dbReference>
<name>A0A367WC26_9PROT</name>
<comment type="caution">
    <text evidence="1">The sequence shown here is derived from an EMBL/GenBank/DDBJ whole genome shotgun (WGS) entry which is preliminary data.</text>
</comment>
<evidence type="ECO:0000313" key="2">
    <source>
        <dbReference type="Proteomes" id="UP000253226"/>
    </source>
</evidence>
<accession>A0A367WC26</accession>
<protein>
    <submittedName>
        <fullName evidence="1">Uncharacterized protein</fullName>
    </submittedName>
</protein>
<gene>
    <name evidence="1" type="ORF">TH19_08455</name>
</gene>
<sequence length="231" mass="26430">MCSFCVEYMVLDILSTPPSVYRETRLEENFSVQVSLCLEESTAPELFLDLQAPHDRASILAARVLIDAVQDCQNGFWCHEVIRQIAEPEIRRWMMTKDAAGIPVTEVSKVFDDGRLSAISLGDWAKKHWQLRSGNATENLDLRISDMLAVAVASELWKFDDAFGYILRNIVSRETVDHVMFDPCGEMWVDRVAARSLCRKSHCSDDSWKKQFSRPFLVEYLQALNYLTSVL</sequence>
<reference evidence="1 2" key="1">
    <citation type="submission" date="2014-07" db="EMBL/GenBank/DDBJ databases">
        <title>Draft genome sequence of Thalassospira profundimaris 35.</title>
        <authorList>
            <person name="Lai Q."/>
            <person name="Shao Z."/>
        </authorList>
    </citation>
    <scope>NUCLEOTIDE SEQUENCE [LARGE SCALE GENOMIC DNA]</scope>
    <source>
        <strain evidence="1 2">35</strain>
    </source>
</reference>
<proteinExistence type="predicted"/>
<evidence type="ECO:0000313" key="1">
    <source>
        <dbReference type="EMBL" id="RCK38020.1"/>
    </source>
</evidence>
<dbReference type="AlphaFoldDB" id="A0A367WC26"/>